<keyword evidence="6" id="KW-1185">Reference proteome</keyword>
<dbReference type="PRINTS" id="PR00053">
    <property type="entry name" value="FORKHEAD"/>
</dbReference>
<feature type="compositionally biased region" description="Polar residues" evidence="3">
    <location>
        <begin position="723"/>
        <end position="733"/>
    </location>
</feature>
<feature type="compositionally biased region" description="Low complexity" evidence="3">
    <location>
        <begin position="291"/>
        <end position="303"/>
    </location>
</feature>
<dbReference type="PANTHER" id="PTHR11829:SF343">
    <property type="entry name" value="FORK-HEAD DOMAIN-CONTAINING PROTEIN"/>
    <property type="match status" value="1"/>
</dbReference>
<evidence type="ECO:0000256" key="3">
    <source>
        <dbReference type="SAM" id="MobiDB-lite"/>
    </source>
</evidence>
<name>A0A0C9YM27_9AGAR</name>
<feature type="compositionally biased region" description="Basic and acidic residues" evidence="3">
    <location>
        <begin position="96"/>
        <end position="119"/>
    </location>
</feature>
<dbReference type="SUPFAM" id="SSF46785">
    <property type="entry name" value="Winged helix' DNA-binding domain"/>
    <property type="match status" value="1"/>
</dbReference>
<feature type="region of interest" description="Disordered" evidence="3">
    <location>
        <begin position="256"/>
        <end position="332"/>
    </location>
</feature>
<protein>
    <recommendedName>
        <fullName evidence="4">Fork-head domain-containing protein</fullName>
    </recommendedName>
</protein>
<dbReference type="GO" id="GO:0000981">
    <property type="term" value="F:DNA-binding transcription factor activity, RNA polymerase II-specific"/>
    <property type="evidence" value="ECO:0007669"/>
    <property type="project" value="TreeGrafter"/>
</dbReference>
<dbReference type="HOGENOM" id="CLU_341631_0_0_1"/>
<dbReference type="EMBL" id="KN838540">
    <property type="protein sequence ID" value="KIK09023.1"/>
    <property type="molecule type" value="Genomic_DNA"/>
</dbReference>
<evidence type="ECO:0000313" key="6">
    <source>
        <dbReference type="Proteomes" id="UP000054477"/>
    </source>
</evidence>
<sequence length="930" mass="101591">MTDPQVSPISQLLHTLGITREDLNKRSDQMRQFLTADNALASRVTEGESGRRSRSSSDLRPHSRSTTSSSALSRSLSRGSTSSLRDATPPATPIKSEPHEGGLPHRHFDNMEMVIERQRRQSRREKKSRREKERDLSSRAAMPHPPSPSPSNASQSGLNLDTFMQSRDDRRGPIPGVDSASQDGAPKVADPPPVTPQKNKYYRDHTNLAGHSQASKEVACKTETPTPTRPAVFQTQPAYYGYPYMAYPHLPIPHKSAQANSSTLPLTPQPQRVRALSRKAARSPLPPSSPSAPSSPLSSPSRRVVNLVSSPGPMEPLPSEDQYDNLPYKLPPGPYSPNKPDLSYAALVGQAILSSPGHRLTLQEIYDWITIVHPYYKRGETTWMNSIRHVLSTTVCFRKVPRERAVGRTLWAIWDEDLECFKGGGFRKQLCKDIINGTDAKEKQAGSAKPKGKSRKRADQDDDIDPRKTKRAKKDQSASINIPSTMMAPLASHPYFPPTRPTPHHQSYYETCLSQHLTLPAEIIFPPLPAAAAFNRVVSNVIAPSSASNLPSGPSSIKEEFITRSSPESVEPDLRFDPPLSSSISSASSAISVPELTPNRNSLTPPSSLPTSDVEMDIPNSHSGTNLFKVDGSVTISGLDDDLDMISPTSGPGDEDDVFNTSFLGPVQFWGESPKGGLLQPGIELLDFNAMSDGEETNSPLRKKGEGKQANRKSKKILIAASPTLNRRSSPSQPLKMGTQHISSNVERSTTPPLSSSMIPSTPPRTRLQVSSIRTPISHKGLHMSPSASLAHYKSNLDPPPAIIYGAGPSNASKEEPRPEDEADPMRTPRKRTSTNGAAPVTPKRLMFSTVLDDSPFRNPFGISPFRTPGSRSILDPHDPRTVLDDELNRMNAYDDSPAGIFGKGTGSLLYDSPGAGYLDSPGKWSKSWW</sequence>
<feature type="region of interest" description="Disordered" evidence="3">
    <location>
        <begin position="694"/>
        <end position="770"/>
    </location>
</feature>
<keyword evidence="2" id="KW-0539">Nucleus</keyword>
<dbReference type="Proteomes" id="UP000054477">
    <property type="component" value="Unassembled WGS sequence"/>
</dbReference>
<evidence type="ECO:0000259" key="4">
    <source>
        <dbReference type="PROSITE" id="PS50039"/>
    </source>
</evidence>
<dbReference type="AlphaFoldDB" id="A0A0C9YM27"/>
<feature type="compositionally biased region" description="Polar residues" evidence="3">
    <location>
        <begin position="740"/>
        <end position="760"/>
    </location>
</feature>
<organism evidence="5 6">
    <name type="scientific">Laccaria amethystina LaAM-08-1</name>
    <dbReference type="NCBI Taxonomy" id="1095629"/>
    <lineage>
        <taxon>Eukaryota</taxon>
        <taxon>Fungi</taxon>
        <taxon>Dikarya</taxon>
        <taxon>Basidiomycota</taxon>
        <taxon>Agaricomycotina</taxon>
        <taxon>Agaricomycetes</taxon>
        <taxon>Agaricomycetidae</taxon>
        <taxon>Agaricales</taxon>
        <taxon>Agaricineae</taxon>
        <taxon>Hydnangiaceae</taxon>
        <taxon>Laccaria</taxon>
    </lineage>
</organism>
<feature type="compositionally biased region" description="Basic and acidic residues" evidence="3">
    <location>
        <begin position="45"/>
        <end position="61"/>
    </location>
</feature>
<dbReference type="Gene3D" id="1.10.10.10">
    <property type="entry name" value="Winged helix-like DNA-binding domain superfamily/Winged helix DNA-binding domain"/>
    <property type="match status" value="1"/>
</dbReference>
<dbReference type="InterPro" id="IPR036390">
    <property type="entry name" value="WH_DNA-bd_sf"/>
</dbReference>
<feature type="compositionally biased region" description="Low complexity" evidence="3">
    <location>
        <begin position="64"/>
        <end position="85"/>
    </location>
</feature>
<feature type="region of interest" description="Disordered" evidence="3">
    <location>
        <begin position="544"/>
        <end position="629"/>
    </location>
</feature>
<reference evidence="6" key="2">
    <citation type="submission" date="2015-01" db="EMBL/GenBank/DDBJ databases">
        <title>Evolutionary Origins and Diversification of the Mycorrhizal Mutualists.</title>
        <authorList>
            <consortium name="DOE Joint Genome Institute"/>
            <consortium name="Mycorrhizal Genomics Consortium"/>
            <person name="Kohler A."/>
            <person name="Kuo A."/>
            <person name="Nagy L.G."/>
            <person name="Floudas D."/>
            <person name="Copeland A."/>
            <person name="Barry K.W."/>
            <person name="Cichocki N."/>
            <person name="Veneault-Fourrey C."/>
            <person name="LaButti K."/>
            <person name="Lindquist E.A."/>
            <person name="Lipzen A."/>
            <person name="Lundell T."/>
            <person name="Morin E."/>
            <person name="Murat C."/>
            <person name="Riley R."/>
            <person name="Ohm R."/>
            <person name="Sun H."/>
            <person name="Tunlid A."/>
            <person name="Henrissat B."/>
            <person name="Grigoriev I.V."/>
            <person name="Hibbett D.S."/>
            <person name="Martin F."/>
        </authorList>
    </citation>
    <scope>NUCLEOTIDE SEQUENCE [LARGE SCALE GENOMIC DNA]</scope>
    <source>
        <strain evidence="6">LaAM-08-1</strain>
    </source>
</reference>
<dbReference type="GO" id="GO:0000978">
    <property type="term" value="F:RNA polymerase II cis-regulatory region sequence-specific DNA binding"/>
    <property type="evidence" value="ECO:0007669"/>
    <property type="project" value="TreeGrafter"/>
</dbReference>
<proteinExistence type="predicted"/>
<evidence type="ECO:0000256" key="1">
    <source>
        <dbReference type="ARBA" id="ARBA00023125"/>
    </source>
</evidence>
<accession>A0A0C9YM27</accession>
<dbReference type="PROSITE" id="PS50039">
    <property type="entry name" value="FORK_HEAD_3"/>
    <property type="match status" value="1"/>
</dbReference>
<dbReference type="InterPro" id="IPR036388">
    <property type="entry name" value="WH-like_DNA-bd_sf"/>
</dbReference>
<reference evidence="5 6" key="1">
    <citation type="submission" date="2014-04" db="EMBL/GenBank/DDBJ databases">
        <authorList>
            <consortium name="DOE Joint Genome Institute"/>
            <person name="Kuo A."/>
            <person name="Kohler A."/>
            <person name="Nagy L.G."/>
            <person name="Floudas D."/>
            <person name="Copeland A."/>
            <person name="Barry K.W."/>
            <person name="Cichocki N."/>
            <person name="Veneault-Fourrey C."/>
            <person name="LaButti K."/>
            <person name="Lindquist E.A."/>
            <person name="Lipzen A."/>
            <person name="Lundell T."/>
            <person name="Morin E."/>
            <person name="Murat C."/>
            <person name="Sun H."/>
            <person name="Tunlid A."/>
            <person name="Henrissat B."/>
            <person name="Grigoriev I.V."/>
            <person name="Hibbett D.S."/>
            <person name="Martin F."/>
            <person name="Nordberg H.P."/>
            <person name="Cantor M.N."/>
            <person name="Hua S.X."/>
        </authorList>
    </citation>
    <scope>NUCLEOTIDE SEQUENCE [LARGE SCALE GENOMIC DNA]</scope>
    <source>
        <strain evidence="5 6">LaAM-08-1</strain>
    </source>
</reference>
<dbReference type="SMART" id="SM00339">
    <property type="entry name" value="FH"/>
    <property type="match status" value="1"/>
</dbReference>
<comment type="subcellular location">
    <subcellularLocation>
        <location evidence="2">Nucleus</location>
    </subcellularLocation>
</comment>
<dbReference type="PANTHER" id="PTHR11829">
    <property type="entry name" value="FORKHEAD BOX PROTEIN"/>
    <property type="match status" value="1"/>
</dbReference>
<evidence type="ECO:0000256" key="2">
    <source>
        <dbReference type="PROSITE-ProRule" id="PRU00089"/>
    </source>
</evidence>
<evidence type="ECO:0000313" key="5">
    <source>
        <dbReference type="EMBL" id="KIK09023.1"/>
    </source>
</evidence>
<dbReference type="InterPro" id="IPR001766">
    <property type="entry name" value="Fork_head_dom"/>
</dbReference>
<dbReference type="InterPro" id="IPR050211">
    <property type="entry name" value="FOX_domain-containing"/>
</dbReference>
<feature type="DNA-binding region" description="Fork-head" evidence="2">
    <location>
        <begin position="339"/>
        <end position="431"/>
    </location>
</feature>
<feature type="compositionally biased region" description="Low complexity" evidence="3">
    <location>
        <begin position="544"/>
        <end position="556"/>
    </location>
</feature>
<feature type="compositionally biased region" description="Polar residues" evidence="3">
    <location>
        <begin position="257"/>
        <end position="270"/>
    </location>
</feature>
<feature type="region of interest" description="Disordered" evidence="3">
    <location>
        <begin position="805"/>
        <end position="841"/>
    </location>
</feature>
<feature type="compositionally biased region" description="Low complexity" evidence="3">
    <location>
        <begin position="581"/>
        <end position="612"/>
    </location>
</feature>
<feature type="domain" description="Fork-head" evidence="4">
    <location>
        <begin position="339"/>
        <end position="431"/>
    </location>
</feature>
<dbReference type="OrthoDB" id="5954824at2759"/>
<dbReference type="CDD" id="cd00059">
    <property type="entry name" value="FH_FOX"/>
    <property type="match status" value="1"/>
</dbReference>
<gene>
    <name evidence="5" type="ORF">K443DRAFT_672061</name>
</gene>
<dbReference type="Pfam" id="PF00250">
    <property type="entry name" value="Forkhead"/>
    <property type="match status" value="1"/>
</dbReference>
<dbReference type="GO" id="GO:0005634">
    <property type="term" value="C:nucleus"/>
    <property type="evidence" value="ECO:0007669"/>
    <property type="project" value="UniProtKB-SubCell"/>
</dbReference>
<feature type="compositionally biased region" description="Basic and acidic residues" evidence="3">
    <location>
        <begin position="128"/>
        <end position="137"/>
    </location>
</feature>
<feature type="region of interest" description="Disordered" evidence="3">
    <location>
        <begin position="39"/>
        <end position="231"/>
    </location>
</feature>
<dbReference type="STRING" id="1095629.A0A0C9YM27"/>
<feature type="region of interest" description="Disordered" evidence="3">
    <location>
        <begin position="440"/>
        <end position="484"/>
    </location>
</feature>
<keyword evidence="1 2" id="KW-0238">DNA-binding</keyword>